<sequence>MTAPTALPAGYRLVDGPPTVGDYLLLRERSGLSPRRPDQAAAAVQGGWAAVHVLHEESGTAVGMGRVLGDGGWYFHVVDMAVLPEHQRRGIGEAVLTALLATIRREAPPGAFVNLLADPPGRRLYERHGFQQTGPNSVGMARTLD</sequence>
<dbReference type="Proteomes" id="UP000198253">
    <property type="component" value="Chromosome I"/>
</dbReference>
<proteinExistence type="predicted"/>
<dbReference type="PROSITE" id="PS51186">
    <property type="entry name" value="GNAT"/>
    <property type="match status" value="1"/>
</dbReference>
<name>A0A1C4YVT5_MICEC</name>
<protein>
    <submittedName>
        <fullName evidence="2">Acetyltransferase (GNAT) domain-containing protein</fullName>
    </submittedName>
</protein>
<dbReference type="PANTHER" id="PTHR43233:SF1">
    <property type="entry name" value="FAMILY N-ACETYLTRANSFERASE, PUTATIVE (AFU_ORTHOLOGUE AFUA_6G03350)-RELATED"/>
    <property type="match status" value="1"/>
</dbReference>
<dbReference type="OrthoDB" id="3190820at2"/>
<gene>
    <name evidence="2" type="ORF">GA0070618_4458</name>
</gene>
<dbReference type="InterPro" id="IPR053144">
    <property type="entry name" value="Acetyltransferase_Butenolide"/>
</dbReference>
<dbReference type="InParanoid" id="A0A1C4YVT5"/>
<dbReference type="PANTHER" id="PTHR43233">
    <property type="entry name" value="FAMILY N-ACETYLTRANSFERASE, PUTATIVE (AFU_ORTHOLOGUE AFUA_6G03350)-RELATED"/>
    <property type="match status" value="1"/>
</dbReference>
<keyword evidence="2" id="KW-0808">Transferase</keyword>
<feature type="domain" description="N-acetyltransferase" evidence="1">
    <location>
        <begin position="11"/>
        <end position="145"/>
    </location>
</feature>
<evidence type="ECO:0000313" key="2">
    <source>
        <dbReference type="EMBL" id="SCF24889.1"/>
    </source>
</evidence>
<dbReference type="InterPro" id="IPR000182">
    <property type="entry name" value="GNAT_dom"/>
</dbReference>
<accession>A0A1C4YVT5</accession>
<dbReference type="InterPro" id="IPR016181">
    <property type="entry name" value="Acyl_CoA_acyltransferase"/>
</dbReference>
<organism evidence="2 3">
    <name type="scientific">Micromonospora echinospora</name>
    <name type="common">Micromonospora purpurea</name>
    <dbReference type="NCBI Taxonomy" id="1877"/>
    <lineage>
        <taxon>Bacteria</taxon>
        <taxon>Bacillati</taxon>
        <taxon>Actinomycetota</taxon>
        <taxon>Actinomycetes</taxon>
        <taxon>Micromonosporales</taxon>
        <taxon>Micromonosporaceae</taxon>
        <taxon>Micromonospora</taxon>
    </lineage>
</organism>
<dbReference type="SUPFAM" id="SSF55729">
    <property type="entry name" value="Acyl-CoA N-acyltransferases (Nat)"/>
    <property type="match status" value="1"/>
</dbReference>
<evidence type="ECO:0000313" key="3">
    <source>
        <dbReference type="Proteomes" id="UP000198253"/>
    </source>
</evidence>
<dbReference type="EMBL" id="LT607413">
    <property type="protein sequence ID" value="SCF24889.1"/>
    <property type="molecule type" value="Genomic_DNA"/>
</dbReference>
<dbReference type="GO" id="GO:0016747">
    <property type="term" value="F:acyltransferase activity, transferring groups other than amino-acyl groups"/>
    <property type="evidence" value="ECO:0007669"/>
    <property type="project" value="InterPro"/>
</dbReference>
<evidence type="ECO:0000259" key="1">
    <source>
        <dbReference type="PROSITE" id="PS51186"/>
    </source>
</evidence>
<dbReference type="CDD" id="cd04301">
    <property type="entry name" value="NAT_SF"/>
    <property type="match status" value="1"/>
</dbReference>
<dbReference type="Gene3D" id="3.40.630.30">
    <property type="match status" value="1"/>
</dbReference>
<dbReference type="RefSeq" id="WP_088983352.1">
    <property type="nucleotide sequence ID" value="NZ_LT607413.1"/>
</dbReference>
<reference evidence="3" key="1">
    <citation type="submission" date="2016-06" db="EMBL/GenBank/DDBJ databases">
        <authorList>
            <person name="Varghese N."/>
            <person name="Submissions Spin"/>
        </authorList>
    </citation>
    <scope>NUCLEOTIDE SEQUENCE [LARGE SCALE GENOMIC DNA]</scope>
    <source>
        <strain evidence="3">DSM 43816</strain>
    </source>
</reference>
<keyword evidence="3" id="KW-1185">Reference proteome</keyword>
<dbReference type="Pfam" id="PF13508">
    <property type="entry name" value="Acetyltransf_7"/>
    <property type="match status" value="1"/>
</dbReference>
<dbReference type="AlphaFoldDB" id="A0A1C4YVT5"/>